<evidence type="ECO:0000256" key="2">
    <source>
        <dbReference type="ARBA" id="ARBA00022475"/>
    </source>
</evidence>
<reference evidence="10 11" key="1">
    <citation type="journal article" date="2012" name="Int. J. Syst. Evol. Microbiol.">
        <title>Vibrio caribbeanicus sp. nov., isolated from the marine sponge Scleritoderma cyanea.</title>
        <authorList>
            <person name="Hoffmann M."/>
            <person name="Monday S.R."/>
            <person name="Allard M.W."/>
            <person name="Strain E.A."/>
            <person name="Whittaker P."/>
            <person name="Naum M."/>
            <person name="McCarthy P.J."/>
            <person name="Lopez J.V."/>
            <person name="Fischer M."/>
            <person name="Brown E.W."/>
        </authorList>
    </citation>
    <scope>NUCLEOTIDE SEQUENCE [LARGE SCALE GENOMIC DNA]</scope>
    <source>
        <strain evidence="10 11">ATCC BAA-2122</strain>
    </source>
</reference>
<evidence type="ECO:0000259" key="9">
    <source>
        <dbReference type="Pfam" id="PF12704"/>
    </source>
</evidence>
<feature type="domain" description="MacB-like periplasmic core" evidence="9">
    <location>
        <begin position="19"/>
        <end position="236"/>
    </location>
</feature>
<evidence type="ECO:0000256" key="7">
    <source>
        <dbReference type="SAM" id="Phobius"/>
    </source>
</evidence>
<evidence type="ECO:0000256" key="5">
    <source>
        <dbReference type="ARBA" id="ARBA00023136"/>
    </source>
</evidence>
<feature type="domain" description="ABC3 transporter permease C-terminal" evidence="8">
    <location>
        <begin position="281"/>
        <end position="395"/>
    </location>
</feature>
<dbReference type="InterPro" id="IPR050250">
    <property type="entry name" value="Macrolide_Exporter_MacB"/>
</dbReference>
<feature type="transmembrane region" description="Helical" evidence="7">
    <location>
        <begin position="321"/>
        <end position="349"/>
    </location>
</feature>
<feature type="transmembrane region" description="Helical" evidence="7">
    <location>
        <begin position="275"/>
        <end position="300"/>
    </location>
</feature>
<name>E3BJ21_9VIBR</name>
<dbReference type="OrthoDB" id="9770036at2"/>
<feature type="transmembrane region" description="Helical" evidence="7">
    <location>
        <begin position="369"/>
        <end position="386"/>
    </location>
</feature>
<dbReference type="Pfam" id="PF02687">
    <property type="entry name" value="FtsX"/>
    <property type="match status" value="1"/>
</dbReference>
<evidence type="ECO:0000313" key="10">
    <source>
        <dbReference type="EMBL" id="EFP96947.1"/>
    </source>
</evidence>
<dbReference type="GO" id="GO:0022857">
    <property type="term" value="F:transmembrane transporter activity"/>
    <property type="evidence" value="ECO:0007669"/>
    <property type="project" value="TreeGrafter"/>
</dbReference>
<dbReference type="eggNOG" id="COG0577">
    <property type="taxonomic scope" value="Bacteria"/>
</dbReference>
<keyword evidence="3 7" id="KW-0812">Transmembrane</keyword>
<comment type="caution">
    <text evidence="10">The sequence shown here is derived from an EMBL/GenBank/DDBJ whole genome shotgun (WGS) entry which is preliminary data.</text>
</comment>
<dbReference type="PANTHER" id="PTHR30572">
    <property type="entry name" value="MEMBRANE COMPONENT OF TRANSPORTER-RELATED"/>
    <property type="match status" value="1"/>
</dbReference>
<evidence type="ECO:0000256" key="6">
    <source>
        <dbReference type="ARBA" id="ARBA00038076"/>
    </source>
</evidence>
<dbReference type="InterPro" id="IPR003838">
    <property type="entry name" value="ABC3_permease_C"/>
</dbReference>
<organism evidence="10 11">
    <name type="scientific">Vibrio caribbeanicus ATCC BAA-2122</name>
    <dbReference type="NCBI Taxonomy" id="796620"/>
    <lineage>
        <taxon>Bacteria</taxon>
        <taxon>Pseudomonadati</taxon>
        <taxon>Pseudomonadota</taxon>
        <taxon>Gammaproteobacteria</taxon>
        <taxon>Vibrionales</taxon>
        <taxon>Vibrionaceae</taxon>
        <taxon>Vibrio</taxon>
    </lineage>
</organism>
<evidence type="ECO:0000256" key="4">
    <source>
        <dbReference type="ARBA" id="ARBA00022989"/>
    </source>
</evidence>
<dbReference type="RefSeq" id="WP_009601015.1">
    <property type="nucleotide sequence ID" value="NZ_AEIU01000068.1"/>
</dbReference>
<dbReference type="EMBL" id="AEIU01000068">
    <property type="protein sequence ID" value="EFP96947.1"/>
    <property type="molecule type" value="Genomic_DNA"/>
</dbReference>
<evidence type="ECO:0000259" key="8">
    <source>
        <dbReference type="Pfam" id="PF02687"/>
    </source>
</evidence>
<comment type="similarity">
    <text evidence="6">Belongs to the ABC-4 integral membrane protein family.</text>
</comment>
<accession>E3BJ21</accession>
<protein>
    <submittedName>
        <fullName evidence="10">Uncharacterized protein</fullName>
    </submittedName>
</protein>
<dbReference type="Proteomes" id="UP000002943">
    <property type="component" value="Unassembled WGS sequence"/>
</dbReference>
<dbReference type="STRING" id="796620.VIBC2010_20055"/>
<evidence type="ECO:0000256" key="3">
    <source>
        <dbReference type="ARBA" id="ARBA00022692"/>
    </source>
</evidence>
<dbReference type="InterPro" id="IPR025857">
    <property type="entry name" value="MacB_PCD"/>
</dbReference>
<dbReference type="GO" id="GO:0005886">
    <property type="term" value="C:plasma membrane"/>
    <property type="evidence" value="ECO:0007669"/>
    <property type="project" value="UniProtKB-SubCell"/>
</dbReference>
<sequence>MRAALFQAWKTLLAHKVKSILAVVAIVWGLVSIIVLMALGEGFYQHYSASFSLLNSDSQYVQPSQASKPWQGLPVRRNIRITEQQVERLRESPFVEQLAIVYENWEARVSDAHGISITSFVAGTESSYLPLVKQGLTKGSRNLNHSDEHHHSRVALVGDLLARRSHLAVGDKIKVHGIPFQVIGILADADGVNFFANSDRVFIPSSTFQDIWKKEISNLMVKPVSGVNGEQLRRNLIDFFAKQEHFDPSDNDALYLPDFSASGKVLMSILHGIQIFLACSGAMTLAVGALGVANIMFLSVTERTREIGVRLAIGAAPRTILAQFLIEGMLLAFFGALLGLSIAILVVFLLSKMHLPSWIGVPVVTSDSIGVALFVTCVLAILAAYFPARRAAGLTPVVALSARV</sequence>
<dbReference type="PANTHER" id="PTHR30572:SF4">
    <property type="entry name" value="ABC TRANSPORTER PERMEASE YTRF"/>
    <property type="match status" value="1"/>
</dbReference>
<dbReference type="Pfam" id="PF12704">
    <property type="entry name" value="MacB_PCD"/>
    <property type="match status" value="1"/>
</dbReference>
<comment type="subcellular location">
    <subcellularLocation>
        <location evidence="1">Cell membrane</location>
        <topology evidence="1">Multi-pass membrane protein</topology>
    </subcellularLocation>
</comment>
<evidence type="ECO:0000256" key="1">
    <source>
        <dbReference type="ARBA" id="ARBA00004651"/>
    </source>
</evidence>
<gene>
    <name evidence="10" type="ORF">VIBC2010_20055</name>
</gene>
<keyword evidence="11" id="KW-1185">Reference proteome</keyword>
<keyword evidence="5 7" id="KW-0472">Membrane</keyword>
<dbReference type="AlphaFoldDB" id="E3BJ21"/>
<proteinExistence type="inferred from homology"/>
<evidence type="ECO:0000313" key="11">
    <source>
        <dbReference type="Proteomes" id="UP000002943"/>
    </source>
</evidence>
<feature type="transmembrane region" description="Helical" evidence="7">
    <location>
        <begin position="20"/>
        <end position="40"/>
    </location>
</feature>
<keyword evidence="2" id="KW-1003">Cell membrane</keyword>
<keyword evidence="4 7" id="KW-1133">Transmembrane helix</keyword>